<feature type="domain" description="JAB" evidence="7">
    <location>
        <begin position="46"/>
        <end position="145"/>
    </location>
</feature>
<keyword evidence="5" id="KW-0482">Metalloprotease</keyword>
<dbReference type="GO" id="GO:0008237">
    <property type="term" value="F:metallopeptidase activity"/>
    <property type="evidence" value="ECO:0007669"/>
    <property type="project" value="UniProtKB-KW"/>
</dbReference>
<evidence type="ECO:0000259" key="7">
    <source>
        <dbReference type="Pfam" id="PF14464"/>
    </source>
</evidence>
<keyword evidence="6" id="KW-0472">Membrane</keyword>
<dbReference type="GO" id="GO:0046872">
    <property type="term" value="F:metal ion binding"/>
    <property type="evidence" value="ECO:0007669"/>
    <property type="project" value="UniProtKB-KW"/>
</dbReference>
<dbReference type="InterPro" id="IPR028090">
    <property type="entry name" value="JAB_dom_prok"/>
</dbReference>
<keyword evidence="1" id="KW-0645">Protease</keyword>
<dbReference type="SUPFAM" id="SSF102712">
    <property type="entry name" value="JAB1/MPN domain"/>
    <property type="match status" value="1"/>
</dbReference>
<name>A0A0F9J469_9ZZZZ</name>
<evidence type="ECO:0000256" key="4">
    <source>
        <dbReference type="ARBA" id="ARBA00022833"/>
    </source>
</evidence>
<evidence type="ECO:0000313" key="8">
    <source>
        <dbReference type="EMBL" id="KKL93972.1"/>
    </source>
</evidence>
<comment type="caution">
    <text evidence="8">The sequence shown here is derived from an EMBL/GenBank/DDBJ whole genome shotgun (WGS) entry which is preliminary data.</text>
</comment>
<keyword evidence="6" id="KW-0812">Transmembrane</keyword>
<keyword evidence="2" id="KW-0479">Metal-binding</keyword>
<evidence type="ECO:0000256" key="2">
    <source>
        <dbReference type="ARBA" id="ARBA00022723"/>
    </source>
</evidence>
<dbReference type="EMBL" id="LAZR01019049">
    <property type="protein sequence ID" value="KKL93972.1"/>
    <property type="molecule type" value="Genomic_DNA"/>
</dbReference>
<organism evidence="8">
    <name type="scientific">marine sediment metagenome</name>
    <dbReference type="NCBI Taxonomy" id="412755"/>
    <lineage>
        <taxon>unclassified sequences</taxon>
        <taxon>metagenomes</taxon>
        <taxon>ecological metagenomes</taxon>
    </lineage>
</organism>
<dbReference type="GO" id="GO:0006508">
    <property type="term" value="P:proteolysis"/>
    <property type="evidence" value="ECO:0007669"/>
    <property type="project" value="UniProtKB-KW"/>
</dbReference>
<accession>A0A0F9J469</accession>
<evidence type="ECO:0000256" key="5">
    <source>
        <dbReference type="ARBA" id="ARBA00023049"/>
    </source>
</evidence>
<gene>
    <name evidence="8" type="ORF">LCGC14_1869350</name>
</gene>
<evidence type="ECO:0000256" key="1">
    <source>
        <dbReference type="ARBA" id="ARBA00022670"/>
    </source>
</evidence>
<reference evidence="8" key="1">
    <citation type="journal article" date="2015" name="Nature">
        <title>Complex archaea that bridge the gap between prokaryotes and eukaryotes.</title>
        <authorList>
            <person name="Spang A."/>
            <person name="Saw J.H."/>
            <person name="Jorgensen S.L."/>
            <person name="Zaremba-Niedzwiedzka K."/>
            <person name="Martijn J."/>
            <person name="Lind A.E."/>
            <person name="van Eijk R."/>
            <person name="Schleper C."/>
            <person name="Guy L."/>
            <person name="Ettema T.J."/>
        </authorList>
    </citation>
    <scope>NUCLEOTIDE SEQUENCE</scope>
</reference>
<proteinExistence type="predicted"/>
<feature type="transmembrane region" description="Helical" evidence="6">
    <location>
        <begin position="142"/>
        <end position="165"/>
    </location>
</feature>
<keyword evidence="4" id="KW-0862">Zinc</keyword>
<protein>
    <recommendedName>
        <fullName evidence="7">JAB domain-containing protein</fullName>
    </recommendedName>
</protein>
<keyword evidence="6" id="KW-1133">Transmembrane helix</keyword>
<dbReference type="Pfam" id="PF14464">
    <property type="entry name" value="Prok-JAB"/>
    <property type="match status" value="1"/>
</dbReference>
<keyword evidence="3" id="KW-0378">Hydrolase</keyword>
<evidence type="ECO:0000256" key="3">
    <source>
        <dbReference type="ARBA" id="ARBA00022801"/>
    </source>
</evidence>
<sequence length="183" mass="21347">MKMIKDNNSLKLFLSLNSLVSNNLVDYSEESTEKNNQSRFIYFKDKKLNQNERAGILIGKKSKFSGQIQIKITHVIEDSNPNFSSPYSVERITNHIYTQMEKIKKEHPDLDYIGEWHTHPNGLKQGSFLDHLSMFEMIENPAFGNIFWVILLIFIPKSFPIGYYYDKNNVISIPVKIQIENEV</sequence>
<evidence type="ECO:0000256" key="6">
    <source>
        <dbReference type="SAM" id="Phobius"/>
    </source>
</evidence>
<dbReference type="AlphaFoldDB" id="A0A0F9J469"/>
<dbReference type="Gene3D" id="3.40.140.10">
    <property type="entry name" value="Cytidine Deaminase, domain 2"/>
    <property type="match status" value="1"/>
</dbReference>